<comment type="caution">
    <text evidence="3">The sequence shown here is derived from an EMBL/GenBank/DDBJ whole genome shotgun (WGS) entry which is preliminary data.</text>
</comment>
<name>A0A839AMI0_9FLAO</name>
<feature type="transmembrane region" description="Helical" evidence="1">
    <location>
        <begin position="20"/>
        <end position="42"/>
    </location>
</feature>
<keyword evidence="1" id="KW-0812">Transmembrane</keyword>
<organism evidence="3 4">
    <name type="scientific">Tenacibaculum pelagium</name>
    <dbReference type="NCBI Taxonomy" id="2759527"/>
    <lineage>
        <taxon>Bacteria</taxon>
        <taxon>Pseudomonadati</taxon>
        <taxon>Bacteroidota</taxon>
        <taxon>Flavobacteriia</taxon>
        <taxon>Flavobacteriales</taxon>
        <taxon>Flavobacteriaceae</taxon>
        <taxon>Tenacibaculum</taxon>
    </lineage>
</organism>
<evidence type="ECO:0000256" key="1">
    <source>
        <dbReference type="SAM" id="Phobius"/>
    </source>
</evidence>
<gene>
    <name evidence="3" type="ORF">H3Z83_02470</name>
</gene>
<keyword evidence="1" id="KW-0472">Membrane</keyword>
<accession>A0A839AMI0</accession>
<proteinExistence type="predicted"/>
<keyword evidence="1" id="KW-1133">Transmembrane helix</keyword>
<dbReference type="Gene3D" id="3.30.10.20">
    <property type="match status" value="2"/>
</dbReference>
<reference evidence="3 4" key="1">
    <citation type="submission" date="2020-07" db="EMBL/GenBank/DDBJ databases">
        <title>Bacterium isolated from marine sediment.</title>
        <authorList>
            <person name="Shang D."/>
            <person name="Du Z.-J."/>
        </authorList>
    </citation>
    <scope>NUCLEOTIDE SEQUENCE [LARGE SCALE GENOMIC DNA]</scope>
    <source>
        <strain evidence="3 4">S7007</strain>
    </source>
</reference>
<protein>
    <submittedName>
        <fullName evidence="3">PASTA domain-containing protein</fullName>
    </submittedName>
</protein>
<dbReference type="EMBL" id="JACGLS010000001">
    <property type="protein sequence ID" value="MBA6155394.1"/>
    <property type="molecule type" value="Genomic_DNA"/>
</dbReference>
<evidence type="ECO:0000259" key="2">
    <source>
        <dbReference type="PROSITE" id="PS51178"/>
    </source>
</evidence>
<evidence type="ECO:0000313" key="4">
    <source>
        <dbReference type="Proteomes" id="UP000563906"/>
    </source>
</evidence>
<dbReference type="CDD" id="cd06577">
    <property type="entry name" value="PASTA_pknB"/>
    <property type="match status" value="2"/>
</dbReference>
<dbReference type="Proteomes" id="UP000563906">
    <property type="component" value="Unassembled WGS sequence"/>
</dbReference>
<dbReference type="SUPFAM" id="SSF54184">
    <property type="entry name" value="Penicillin-binding protein 2x (pbp-2x), c-terminal domain"/>
    <property type="match status" value="1"/>
</dbReference>
<feature type="domain" description="PASTA" evidence="2">
    <location>
        <begin position="48"/>
        <end position="116"/>
    </location>
</feature>
<dbReference type="RefSeq" id="WP_182123896.1">
    <property type="nucleotide sequence ID" value="NZ_JACGLS010000001.1"/>
</dbReference>
<keyword evidence="4" id="KW-1185">Reference proteome</keyword>
<dbReference type="SMART" id="SM00740">
    <property type="entry name" value="PASTA"/>
    <property type="match status" value="2"/>
</dbReference>
<dbReference type="InterPro" id="IPR005543">
    <property type="entry name" value="PASTA_dom"/>
</dbReference>
<dbReference type="Pfam" id="PF03793">
    <property type="entry name" value="PASTA"/>
    <property type="match status" value="1"/>
</dbReference>
<sequence>MSNFSENLKGLFQFIKSKTFFIQIGIAIVSLLIFVFVLQWWLGVTTNHSQKIQVPNLHKMSLADVEKKLDELNLDFIVIDSASFNPDYPKKSVIEQNPETGDFVKENRKIYLTLNPSKYRDVEIPDLNGRTRRQATTHLRSIGFLVGDNVTWVSDIGKNVVRGLKYKGNKIQPGSKLPKKTTIDLILGDGNGN</sequence>
<dbReference type="PROSITE" id="PS51178">
    <property type="entry name" value="PASTA"/>
    <property type="match status" value="1"/>
</dbReference>
<evidence type="ECO:0000313" key="3">
    <source>
        <dbReference type="EMBL" id="MBA6155394.1"/>
    </source>
</evidence>
<dbReference type="AlphaFoldDB" id="A0A839AMI0"/>